<evidence type="ECO:0000256" key="1">
    <source>
        <dbReference type="SAM" id="MobiDB-lite"/>
    </source>
</evidence>
<comment type="caution">
    <text evidence="2">The sequence shown here is derived from an EMBL/GenBank/DDBJ whole genome shotgun (WGS) entry which is preliminary data.</text>
</comment>
<dbReference type="Proteomes" id="UP000237105">
    <property type="component" value="Unassembled WGS sequence"/>
</dbReference>
<accession>A0A2P5BYI5</accession>
<evidence type="ECO:0000313" key="2">
    <source>
        <dbReference type="EMBL" id="PON53819.1"/>
    </source>
</evidence>
<gene>
    <name evidence="2" type="ORF">PanWU01x14_199810</name>
</gene>
<dbReference type="EMBL" id="JXTB01000202">
    <property type="protein sequence ID" value="PON53819.1"/>
    <property type="molecule type" value="Genomic_DNA"/>
</dbReference>
<reference evidence="3" key="1">
    <citation type="submission" date="2016-06" db="EMBL/GenBank/DDBJ databases">
        <title>Parallel loss of symbiosis genes in relatives of nitrogen-fixing non-legume Parasponia.</title>
        <authorList>
            <person name="Van Velzen R."/>
            <person name="Holmer R."/>
            <person name="Bu F."/>
            <person name="Rutten L."/>
            <person name="Van Zeijl A."/>
            <person name="Liu W."/>
            <person name="Santuari L."/>
            <person name="Cao Q."/>
            <person name="Sharma T."/>
            <person name="Shen D."/>
            <person name="Roswanjaya Y."/>
            <person name="Wardhani T."/>
            <person name="Kalhor M.S."/>
            <person name="Jansen J."/>
            <person name="Van den Hoogen J."/>
            <person name="Gungor B."/>
            <person name="Hartog M."/>
            <person name="Hontelez J."/>
            <person name="Verver J."/>
            <person name="Yang W.-C."/>
            <person name="Schijlen E."/>
            <person name="Repin R."/>
            <person name="Schilthuizen M."/>
            <person name="Schranz E."/>
            <person name="Heidstra R."/>
            <person name="Miyata K."/>
            <person name="Fedorova E."/>
            <person name="Kohlen W."/>
            <person name="Bisseling T."/>
            <person name="Smit S."/>
            <person name="Geurts R."/>
        </authorList>
    </citation>
    <scope>NUCLEOTIDE SEQUENCE [LARGE SCALE GENOMIC DNA]</scope>
    <source>
        <strain evidence="3">cv. WU1-14</strain>
    </source>
</reference>
<sequence>MIVDQPTPDYQPPHTESRWVPHSTTRGTEIHALTCPGSTRLSPGLAALWLNRVQARADLGHGNSSIYNPCIWRSVVIVLSRVGLWGPTLEKLRQQNKI</sequence>
<keyword evidence="3" id="KW-1185">Reference proteome</keyword>
<dbReference type="AlphaFoldDB" id="A0A2P5BYI5"/>
<feature type="region of interest" description="Disordered" evidence="1">
    <location>
        <begin position="1"/>
        <end position="22"/>
    </location>
</feature>
<evidence type="ECO:0000313" key="3">
    <source>
        <dbReference type="Proteomes" id="UP000237105"/>
    </source>
</evidence>
<name>A0A2P5BYI5_PARAD</name>
<organism evidence="2 3">
    <name type="scientific">Parasponia andersonii</name>
    <name type="common">Sponia andersonii</name>
    <dbReference type="NCBI Taxonomy" id="3476"/>
    <lineage>
        <taxon>Eukaryota</taxon>
        <taxon>Viridiplantae</taxon>
        <taxon>Streptophyta</taxon>
        <taxon>Embryophyta</taxon>
        <taxon>Tracheophyta</taxon>
        <taxon>Spermatophyta</taxon>
        <taxon>Magnoliopsida</taxon>
        <taxon>eudicotyledons</taxon>
        <taxon>Gunneridae</taxon>
        <taxon>Pentapetalae</taxon>
        <taxon>rosids</taxon>
        <taxon>fabids</taxon>
        <taxon>Rosales</taxon>
        <taxon>Cannabaceae</taxon>
        <taxon>Parasponia</taxon>
    </lineage>
</organism>
<protein>
    <submittedName>
        <fullName evidence="2">Uncharacterized protein</fullName>
    </submittedName>
</protein>
<proteinExistence type="predicted"/>